<proteinExistence type="predicted"/>
<evidence type="ECO:0000313" key="2">
    <source>
        <dbReference type="Proteomes" id="UP000828048"/>
    </source>
</evidence>
<keyword evidence="2" id="KW-1185">Reference proteome</keyword>
<dbReference type="EMBL" id="CM037151">
    <property type="protein sequence ID" value="KAH7842465.1"/>
    <property type="molecule type" value="Genomic_DNA"/>
</dbReference>
<reference evidence="1 2" key="1">
    <citation type="journal article" date="2021" name="Hortic Res">
        <title>High-quality reference genome and annotation aids understanding of berry development for evergreen blueberry (Vaccinium darrowii).</title>
        <authorList>
            <person name="Yu J."/>
            <person name="Hulse-Kemp A.M."/>
            <person name="Babiker E."/>
            <person name="Staton M."/>
        </authorList>
    </citation>
    <scope>NUCLEOTIDE SEQUENCE [LARGE SCALE GENOMIC DNA]</scope>
    <source>
        <strain evidence="2">cv. NJ 8807/NJ 8810</strain>
        <tissue evidence="1">Young leaf</tissue>
    </source>
</reference>
<gene>
    <name evidence="1" type="ORF">Vadar_005611</name>
</gene>
<name>A0ACB7XPK3_9ERIC</name>
<evidence type="ECO:0000313" key="1">
    <source>
        <dbReference type="EMBL" id="KAH7842465.1"/>
    </source>
</evidence>
<sequence length="107" mass="11856">MEGSAEKLGFAYLSTYLDVMGANFRHGTNFAEEEFIVGPISVARCDFSWGETEFHQETLNNLKVAIKRSETTSVWLEALLKLLDQVEGVLSVDESVCKGAETHLAEV</sequence>
<protein>
    <submittedName>
        <fullName evidence="1">Uncharacterized protein</fullName>
    </submittedName>
</protein>
<dbReference type="Proteomes" id="UP000828048">
    <property type="component" value="Chromosome 1"/>
</dbReference>
<organism evidence="1 2">
    <name type="scientific">Vaccinium darrowii</name>
    <dbReference type="NCBI Taxonomy" id="229202"/>
    <lineage>
        <taxon>Eukaryota</taxon>
        <taxon>Viridiplantae</taxon>
        <taxon>Streptophyta</taxon>
        <taxon>Embryophyta</taxon>
        <taxon>Tracheophyta</taxon>
        <taxon>Spermatophyta</taxon>
        <taxon>Magnoliopsida</taxon>
        <taxon>eudicotyledons</taxon>
        <taxon>Gunneridae</taxon>
        <taxon>Pentapetalae</taxon>
        <taxon>asterids</taxon>
        <taxon>Ericales</taxon>
        <taxon>Ericaceae</taxon>
        <taxon>Vaccinioideae</taxon>
        <taxon>Vaccinieae</taxon>
        <taxon>Vaccinium</taxon>
    </lineage>
</organism>
<accession>A0ACB7XPK3</accession>
<comment type="caution">
    <text evidence="1">The sequence shown here is derived from an EMBL/GenBank/DDBJ whole genome shotgun (WGS) entry which is preliminary data.</text>
</comment>